<feature type="compositionally biased region" description="Low complexity" evidence="1">
    <location>
        <begin position="482"/>
        <end position="494"/>
    </location>
</feature>
<name>T1GA25_MEGSC</name>
<dbReference type="HOGENOM" id="CLU_552408_0_0_1"/>
<keyword evidence="3" id="KW-1185">Reference proteome</keyword>
<feature type="compositionally biased region" description="Basic and acidic residues" evidence="1">
    <location>
        <begin position="455"/>
        <end position="470"/>
    </location>
</feature>
<evidence type="ECO:0000256" key="1">
    <source>
        <dbReference type="SAM" id="MobiDB-lite"/>
    </source>
</evidence>
<evidence type="ECO:0000313" key="3">
    <source>
        <dbReference type="Proteomes" id="UP000015102"/>
    </source>
</evidence>
<dbReference type="AlphaFoldDB" id="T1GA25"/>
<reference evidence="2" key="2">
    <citation type="submission" date="2015-06" db="UniProtKB">
        <authorList>
            <consortium name="EnsemblMetazoa"/>
        </authorList>
    </citation>
    <scope>IDENTIFICATION</scope>
</reference>
<feature type="compositionally biased region" description="Basic and acidic residues" evidence="1">
    <location>
        <begin position="18"/>
        <end position="28"/>
    </location>
</feature>
<protein>
    <submittedName>
        <fullName evidence="2">Uncharacterized protein</fullName>
    </submittedName>
</protein>
<feature type="region of interest" description="Disordered" evidence="1">
    <location>
        <begin position="455"/>
        <end position="494"/>
    </location>
</feature>
<dbReference type="Proteomes" id="UP000015102">
    <property type="component" value="Unassembled WGS sequence"/>
</dbReference>
<feature type="region of interest" description="Disordered" evidence="1">
    <location>
        <begin position="401"/>
        <end position="427"/>
    </location>
</feature>
<reference evidence="3" key="1">
    <citation type="submission" date="2013-02" db="EMBL/GenBank/DDBJ databases">
        <authorList>
            <person name="Hughes D."/>
        </authorList>
    </citation>
    <scope>NUCLEOTIDE SEQUENCE</scope>
    <source>
        <strain>Durham</strain>
        <strain evidence="3">NC isolate 2 -- Noor lab</strain>
    </source>
</reference>
<feature type="compositionally biased region" description="Basic residues" evidence="1">
    <location>
        <begin position="103"/>
        <end position="129"/>
    </location>
</feature>
<feature type="compositionally biased region" description="Acidic residues" evidence="1">
    <location>
        <begin position="29"/>
        <end position="40"/>
    </location>
</feature>
<feature type="compositionally biased region" description="Basic residues" evidence="1">
    <location>
        <begin position="471"/>
        <end position="481"/>
    </location>
</feature>
<evidence type="ECO:0000313" key="2">
    <source>
        <dbReference type="EnsemblMetazoa" id="MESCA000068-PA"/>
    </source>
</evidence>
<sequence>MKWLPILKRFGDIAQEVEVERSSESAKSEEEEGEIEEEEQESNHPLVSVTKVDPTEIPEVSNKFLMRNDGSDRRRRSRSTDRKGRDRSDERNRNRAFGWTKKLQPKSRSGRIVKGRGVFRYRTPSRSRSKSRDATPPHWRQAAKRTIKLSDLEKMEEEKKMRDEEIKRREVERKKRHEEMARNPKKSFYEFNHSYESQKDLDTSKEETEDVDSKRNRKRSVDMNALDYEAHSEDEDKEKTDERAKDKPENGKVERKRSRSRSRSRRRSRSPRDRRTIESIGIEIVVDLGIIGGQCLDHHGETLVEEVEVATSEIDETVQDQWIDSEEIVEIVADGPEIADHQEIIAALVRDQDLLNEVDEIIDPSHIPVVENKQEDAKEKMAKRAVALEAFKDHMRKEIAREEEKRAEKKRLDEMEMERTNRELAELEKKRAETLQKLEEHENLKKLAAVRKVLESGLKKKDDNDGDKKRIGSSRKNKRSKSSSSSSSSGSSSD</sequence>
<feature type="compositionally biased region" description="Basic and acidic residues" evidence="1">
    <location>
        <begin position="148"/>
        <end position="182"/>
    </location>
</feature>
<organism evidence="2 3">
    <name type="scientific">Megaselia scalaris</name>
    <name type="common">Humpbacked fly</name>
    <name type="synonym">Phora scalaris</name>
    <dbReference type="NCBI Taxonomy" id="36166"/>
    <lineage>
        <taxon>Eukaryota</taxon>
        <taxon>Metazoa</taxon>
        <taxon>Ecdysozoa</taxon>
        <taxon>Arthropoda</taxon>
        <taxon>Hexapoda</taxon>
        <taxon>Insecta</taxon>
        <taxon>Pterygota</taxon>
        <taxon>Neoptera</taxon>
        <taxon>Endopterygota</taxon>
        <taxon>Diptera</taxon>
        <taxon>Brachycera</taxon>
        <taxon>Muscomorpha</taxon>
        <taxon>Platypezoidea</taxon>
        <taxon>Phoridae</taxon>
        <taxon>Megaseliini</taxon>
        <taxon>Megaselia</taxon>
    </lineage>
</organism>
<feature type="compositionally biased region" description="Basic and acidic residues" evidence="1">
    <location>
        <begin position="196"/>
        <end position="214"/>
    </location>
</feature>
<feature type="region of interest" description="Disordered" evidence="1">
    <location>
        <begin position="16"/>
        <end position="274"/>
    </location>
</feature>
<feature type="compositionally biased region" description="Basic and acidic residues" evidence="1">
    <location>
        <begin position="78"/>
        <end position="93"/>
    </location>
</feature>
<proteinExistence type="predicted"/>
<feature type="compositionally biased region" description="Basic residues" evidence="1">
    <location>
        <begin position="254"/>
        <end position="269"/>
    </location>
</feature>
<dbReference type="STRING" id="36166.T1GA25"/>
<feature type="compositionally biased region" description="Basic and acidic residues" evidence="1">
    <location>
        <begin position="237"/>
        <end position="253"/>
    </location>
</feature>
<dbReference type="EMBL" id="CAQQ02098215">
    <property type="status" value="NOT_ANNOTATED_CDS"/>
    <property type="molecule type" value="Genomic_DNA"/>
</dbReference>
<accession>T1GA25</accession>
<dbReference type="OMA" id="DQWIDSE"/>
<dbReference type="EnsemblMetazoa" id="MESCA000068-RA">
    <property type="protein sequence ID" value="MESCA000068-PA"/>
    <property type="gene ID" value="MESCA000068"/>
</dbReference>